<dbReference type="RefSeq" id="WP_190825052.1">
    <property type="nucleotide sequence ID" value="NZ_CAWPPI010000009.1"/>
</dbReference>
<organism evidence="2 3">
    <name type="scientific">Iningainema tapete BLCC-T55</name>
    <dbReference type="NCBI Taxonomy" id="2748662"/>
    <lineage>
        <taxon>Bacteria</taxon>
        <taxon>Bacillati</taxon>
        <taxon>Cyanobacteriota</taxon>
        <taxon>Cyanophyceae</taxon>
        <taxon>Nostocales</taxon>
        <taxon>Scytonemataceae</taxon>
        <taxon>Iningainema tapete</taxon>
    </lineage>
</organism>
<dbReference type="AlphaFoldDB" id="A0A8J7C408"/>
<keyword evidence="3" id="KW-1185">Reference proteome</keyword>
<evidence type="ECO:0000313" key="2">
    <source>
        <dbReference type="EMBL" id="MBD2770759.1"/>
    </source>
</evidence>
<dbReference type="Proteomes" id="UP000629098">
    <property type="component" value="Unassembled WGS sequence"/>
</dbReference>
<feature type="chain" id="PRO_5035209600" evidence="1">
    <location>
        <begin position="29"/>
        <end position="234"/>
    </location>
</feature>
<evidence type="ECO:0000313" key="3">
    <source>
        <dbReference type="Proteomes" id="UP000629098"/>
    </source>
</evidence>
<proteinExistence type="predicted"/>
<sequence length="234" mass="26028">MQPMKTLRTLAPITLGLLTLTVTSSVSAQAVIDRLNNGNLSVTGMTPGSGCTVLFNPQGELLQNGQSCSSREIGKAQTAIDSYLREQGTFNGSSSRQEGLTLICYGEGRKPSIESRNGYEWNERRHRYVLRNRIESSKEDFDSQVQVEIRDMQGRIHLTGKLIAPINSGGSNGWWTLDDLKVTPERITGRYRMNGLNKPRVTIDRRSGQIAIDGIERFRGTCDSGDWGSSRNRF</sequence>
<dbReference type="EMBL" id="JACXAE010000009">
    <property type="protein sequence ID" value="MBD2770759.1"/>
    <property type="molecule type" value="Genomic_DNA"/>
</dbReference>
<keyword evidence="1" id="KW-0732">Signal</keyword>
<gene>
    <name evidence="2" type="ORF">ICL16_01125</name>
</gene>
<feature type="signal peptide" evidence="1">
    <location>
        <begin position="1"/>
        <end position="28"/>
    </location>
</feature>
<protein>
    <submittedName>
        <fullName evidence="2">Uncharacterized protein</fullName>
    </submittedName>
</protein>
<comment type="caution">
    <text evidence="2">The sequence shown here is derived from an EMBL/GenBank/DDBJ whole genome shotgun (WGS) entry which is preliminary data.</text>
</comment>
<evidence type="ECO:0000256" key="1">
    <source>
        <dbReference type="SAM" id="SignalP"/>
    </source>
</evidence>
<accession>A0A8J7C408</accession>
<reference evidence="2" key="1">
    <citation type="submission" date="2020-09" db="EMBL/GenBank/DDBJ databases">
        <title>Iningainema tapete sp. nov. (Scytonemataceae, Cyanobacteria) from greenhouses in central Florida (USA) produces two types of nodularin with biosynthetic potential for microcystin-LR and anabaenopeptins.</title>
        <authorList>
            <person name="Berthold D.E."/>
            <person name="Lefler F.W."/>
            <person name="Huang I.-S."/>
            <person name="Abdulla H."/>
            <person name="Zimba P.V."/>
            <person name="Laughinghouse H.D. IV."/>
        </authorList>
    </citation>
    <scope>NUCLEOTIDE SEQUENCE</scope>
    <source>
        <strain evidence="2">BLCCT55</strain>
    </source>
</reference>
<name>A0A8J7C408_9CYAN</name>